<evidence type="ECO:0000256" key="6">
    <source>
        <dbReference type="SAM" id="Phobius"/>
    </source>
</evidence>
<dbReference type="Proteomes" id="UP000199607">
    <property type="component" value="Unassembled WGS sequence"/>
</dbReference>
<dbReference type="RefSeq" id="WP_089871765.1">
    <property type="nucleotide sequence ID" value="NZ_FOTC01000007.1"/>
</dbReference>
<comment type="subcellular location">
    <subcellularLocation>
        <location evidence="1">Membrane</location>
        <topology evidence="1">Multi-pass membrane protein</topology>
    </subcellularLocation>
</comment>
<proteinExistence type="inferred from homology"/>
<protein>
    <submittedName>
        <fullName evidence="8">Mechanosensitive ion channel</fullName>
    </submittedName>
</protein>
<dbReference type="Pfam" id="PF05552">
    <property type="entry name" value="MS_channel_1st_1"/>
    <property type="match status" value="1"/>
</dbReference>
<dbReference type="Pfam" id="PF00924">
    <property type="entry name" value="MS_channel_2nd"/>
    <property type="match status" value="1"/>
</dbReference>
<keyword evidence="4 6" id="KW-1133">Transmembrane helix</keyword>
<evidence type="ECO:0000256" key="3">
    <source>
        <dbReference type="ARBA" id="ARBA00022692"/>
    </source>
</evidence>
<name>A0A1I4I655_9EURY</name>
<dbReference type="PANTHER" id="PTHR30221">
    <property type="entry name" value="SMALL-CONDUCTANCE MECHANOSENSITIVE CHANNEL"/>
    <property type="match status" value="1"/>
</dbReference>
<dbReference type="SUPFAM" id="SSF50182">
    <property type="entry name" value="Sm-like ribonucleoproteins"/>
    <property type="match status" value="1"/>
</dbReference>
<feature type="transmembrane region" description="Helical" evidence="6">
    <location>
        <begin position="142"/>
        <end position="160"/>
    </location>
</feature>
<keyword evidence="5 6" id="KW-0472">Membrane</keyword>
<comment type="similarity">
    <text evidence="2">Belongs to the MscS (TC 1.A.23) family.</text>
</comment>
<feature type="transmembrane region" description="Helical" evidence="6">
    <location>
        <begin position="14"/>
        <end position="34"/>
    </location>
</feature>
<dbReference type="PANTHER" id="PTHR30221:SF20">
    <property type="entry name" value="SMALL-CONDUCTANCE MECHANOSENSITIVE CHANNEL"/>
    <property type="match status" value="1"/>
</dbReference>
<gene>
    <name evidence="8" type="ORF">SAMN04487950_3980</name>
</gene>
<feature type="transmembrane region" description="Helical" evidence="6">
    <location>
        <begin position="71"/>
        <end position="90"/>
    </location>
</feature>
<dbReference type="InterPro" id="IPR023408">
    <property type="entry name" value="MscS_beta-dom_sf"/>
</dbReference>
<dbReference type="SUPFAM" id="SSF82861">
    <property type="entry name" value="Mechanosensitive channel protein MscS (YggB), transmembrane region"/>
    <property type="match status" value="1"/>
</dbReference>
<dbReference type="AlphaFoldDB" id="A0A1I4I655"/>
<sequence>MQAQQFLTEVPPRWWLALAVLFIGILLSYVVTVVNRRLLERAGVPRAIEGTAFERMAHELGTSTVSIVAKLSGYFVFLLTLFVALTVAQIEYTTLFWSGVVGFLPGLFLAVLILIIGIVVGDKVELLVQERLRGVKVPEVNFLPRLAKYSVFYVAALIALSQIEVATLALIVLLGVYALAIVLFSLVALRPMLQSAAAGTYLLLTQTYGIGDEIRIGEHNGIVQEVDVLVTRVETDGEEYIIPNRQVFNQGIVRVR</sequence>
<evidence type="ECO:0000256" key="2">
    <source>
        <dbReference type="ARBA" id="ARBA00008017"/>
    </source>
</evidence>
<dbReference type="GO" id="GO:0016020">
    <property type="term" value="C:membrane"/>
    <property type="evidence" value="ECO:0007669"/>
    <property type="project" value="UniProtKB-SubCell"/>
</dbReference>
<dbReference type="InterPro" id="IPR010920">
    <property type="entry name" value="LSM_dom_sf"/>
</dbReference>
<accession>A0A1I4I655</accession>
<keyword evidence="9" id="KW-1185">Reference proteome</keyword>
<dbReference type="InterPro" id="IPR006685">
    <property type="entry name" value="MscS_channel_2nd"/>
</dbReference>
<dbReference type="InterPro" id="IPR045275">
    <property type="entry name" value="MscS_archaea/bacteria_type"/>
</dbReference>
<evidence type="ECO:0000313" key="8">
    <source>
        <dbReference type="EMBL" id="SFL49557.1"/>
    </source>
</evidence>
<evidence type="ECO:0000256" key="1">
    <source>
        <dbReference type="ARBA" id="ARBA00004141"/>
    </source>
</evidence>
<evidence type="ECO:0000259" key="7">
    <source>
        <dbReference type="Pfam" id="PF00924"/>
    </source>
</evidence>
<feature type="transmembrane region" description="Helical" evidence="6">
    <location>
        <begin position="96"/>
        <end position="121"/>
    </location>
</feature>
<dbReference type="Gene3D" id="1.10.287.1260">
    <property type="match status" value="1"/>
</dbReference>
<dbReference type="InterPro" id="IPR011014">
    <property type="entry name" value="MscS_channel_TM-2"/>
</dbReference>
<dbReference type="Gene3D" id="2.30.30.60">
    <property type="match status" value="1"/>
</dbReference>
<dbReference type="GO" id="GO:0008381">
    <property type="term" value="F:mechanosensitive monoatomic ion channel activity"/>
    <property type="evidence" value="ECO:0007669"/>
    <property type="project" value="InterPro"/>
</dbReference>
<organism evidence="8 9">
    <name type="scientific">Halogranum rubrum</name>
    <dbReference type="NCBI Taxonomy" id="553466"/>
    <lineage>
        <taxon>Archaea</taxon>
        <taxon>Methanobacteriati</taxon>
        <taxon>Methanobacteriota</taxon>
        <taxon>Stenosarchaea group</taxon>
        <taxon>Halobacteria</taxon>
        <taxon>Halobacteriales</taxon>
        <taxon>Haloferacaceae</taxon>
    </lineage>
</organism>
<evidence type="ECO:0000256" key="4">
    <source>
        <dbReference type="ARBA" id="ARBA00022989"/>
    </source>
</evidence>
<evidence type="ECO:0000313" key="9">
    <source>
        <dbReference type="Proteomes" id="UP000199607"/>
    </source>
</evidence>
<dbReference type="EMBL" id="FOTC01000007">
    <property type="protein sequence ID" value="SFL49557.1"/>
    <property type="molecule type" value="Genomic_DNA"/>
</dbReference>
<dbReference type="STRING" id="553466.SAMN04487950_3980"/>
<feature type="domain" description="Mechanosensitive ion channel MscS" evidence="7">
    <location>
        <begin position="194"/>
        <end position="252"/>
    </location>
</feature>
<feature type="transmembrane region" description="Helical" evidence="6">
    <location>
        <begin position="166"/>
        <end position="189"/>
    </location>
</feature>
<dbReference type="InterPro" id="IPR008910">
    <property type="entry name" value="MSC_TM_helix"/>
</dbReference>
<evidence type="ECO:0000256" key="5">
    <source>
        <dbReference type="ARBA" id="ARBA00023136"/>
    </source>
</evidence>
<keyword evidence="3 6" id="KW-0812">Transmembrane</keyword>
<reference evidence="9" key="1">
    <citation type="submission" date="2016-10" db="EMBL/GenBank/DDBJ databases">
        <authorList>
            <person name="Varghese N."/>
            <person name="Submissions S."/>
        </authorList>
    </citation>
    <scope>NUCLEOTIDE SEQUENCE [LARGE SCALE GENOMIC DNA]</scope>
    <source>
        <strain evidence="9">CGMCC 1.7738</strain>
    </source>
</reference>